<reference evidence="2" key="2">
    <citation type="submission" date="2021-04" db="EMBL/GenBank/DDBJ databases">
        <authorList>
            <person name="Gilroy R."/>
        </authorList>
    </citation>
    <scope>NUCLEOTIDE SEQUENCE</scope>
    <source>
        <strain evidence="2">ChiBcec8-13705</strain>
    </source>
</reference>
<dbReference type="EMBL" id="DWYG01000152">
    <property type="protein sequence ID" value="HJB42617.1"/>
    <property type="molecule type" value="Genomic_DNA"/>
</dbReference>
<gene>
    <name evidence="2" type="ORF">H9945_08980</name>
</gene>
<proteinExistence type="predicted"/>
<feature type="non-terminal residue" evidence="2">
    <location>
        <position position="537"/>
    </location>
</feature>
<feature type="transmembrane region" description="Helical" evidence="1">
    <location>
        <begin position="411"/>
        <end position="431"/>
    </location>
</feature>
<evidence type="ECO:0000313" key="3">
    <source>
        <dbReference type="Proteomes" id="UP000886803"/>
    </source>
</evidence>
<sequence length="537" mass="56792">MPSRTIQKQNNRALWVILIAAVAVRLVLAAATAGYPYDMSCFIAWGDKLFTEGPANFYSEGYFADYPPGYLPVLAAVAGLRKLFGVAGDGPVGRVLLALVPSVCDAGLIALVHCIARRRMGESRQTFCLTLFTAFCPLFLFDTGLWKQIDGAFVLPLALCFWLLENRRYLPAALLYGVALSIKPQALLAGPVLAVCFLAGVADARREGGSVGRAVGRVFGGAAAALAVPVAAGLPFFGVRVLPALLQKYFETSSGYPYATVNAFNWFAALGGNWAPLADQAIGPFSWGTLGVVHIVLLTAALAVLAVVSWRADARTGDRAHTGPRRFSPLLLAAFYTAGIFVLAHCMHERYLVLGVVLALLAAARWGDIRLYGAAFGLSLTGFLNLAAVYTQAGTDDEWLSAAASQTFVRAVGLACTVAFVLLALTTVTLCRGGRVSPLRRAETGGAQPDLLAARPAPQPRWTRRELGALVGLTAFTAVLSFSYLGSMTAPQNPLDATNTTLTETVIPAGNTAEIWLYPGISTGGRVTITSADGSVL</sequence>
<comment type="caution">
    <text evidence="2">The sequence shown here is derived from an EMBL/GenBank/DDBJ whole genome shotgun (WGS) entry which is preliminary data.</text>
</comment>
<feature type="transmembrane region" description="Helical" evidence="1">
    <location>
        <begin position="351"/>
        <end position="367"/>
    </location>
</feature>
<evidence type="ECO:0000313" key="2">
    <source>
        <dbReference type="EMBL" id="HJB42617.1"/>
    </source>
</evidence>
<feature type="transmembrane region" description="Helical" evidence="1">
    <location>
        <begin position="127"/>
        <end position="149"/>
    </location>
</feature>
<feature type="transmembrane region" description="Helical" evidence="1">
    <location>
        <begin position="95"/>
        <end position="115"/>
    </location>
</feature>
<feature type="transmembrane region" description="Helical" evidence="1">
    <location>
        <begin position="285"/>
        <end position="307"/>
    </location>
</feature>
<feature type="transmembrane region" description="Helical" evidence="1">
    <location>
        <begin position="214"/>
        <end position="237"/>
    </location>
</feature>
<keyword evidence="1" id="KW-1133">Transmembrane helix</keyword>
<organism evidence="2 3">
    <name type="scientific">Candidatus Gemmiger avicola</name>
    <dbReference type="NCBI Taxonomy" id="2838605"/>
    <lineage>
        <taxon>Bacteria</taxon>
        <taxon>Bacillati</taxon>
        <taxon>Bacillota</taxon>
        <taxon>Clostridia</taxon>
        <taxon>Eubacteriales</taxon>
        <taxon>Gemmiger</taxon>
    </lineage>
</organism>
<name>A0A9D2S3J3_9FIRM</name>
<keyword evidence="1" id="KW-0812">Transmembrane</keyword>
<protein>
    <submittedName>
        <fullName evidence="2">DUF2029 domain-containing protein</fullName>
    </submittedName>
</protein>
<accession>A0A9D2S3J3</accession>
<feature type="transmembrane region" description="Helical" evidence="1">
    <location>
        <begin position="169"/>
        <end position="202"/>
    </location>
</feature>
<reference evidence="2" key="1">
    <citation type="journal article" date="2021" name="PeerJ">
        <title>Extensive microbial diversity within the chicken gut microbiome revealed by metagenomics and culture.</title>
        <authorList>
            <person name="Gilroy R."/>
            <person name="Ravi A."/>
            <person name="Getino M."/>
            <person name="Pursley I."/>
            <person name="Horton D.L."/>
            <person name="Alikhan N.F."/>
            <person name="Baker D."/>
            <person name="Gharbi K."/>
            <person name="Hall N."/>
            <person name="Watson M."/>
            <person name="Adriaenssens E.M."/>
            <person name="Foster-Nyarko E."/>
            <person name="Jarju S."/>
            <person name="Secka A."/>
            <person name="Antonio M."/>
            <person name="Oren A."/>
            <person name="Chaudhuri R.R."/>
            <person name="La Ragione R."/>
            <person name="Hildebrand F."/>
            <person name="Pallen M.J."/>
        </authorList>
    </citation>
    <scope>NUCLEOTIDE SEQUENCE</scope>
    <source>
        <strain evidence="2">ChiBcec8-13705</strain>
    </source>
</reference>
<feature type="transmembrane region" description="Helical" evidence="1">
    <location>
        <begin position="327"/>
        <end position="345"/>
    </location>
</feature>
<keyword evidence="1" id="KW-0472">Membrane</keyword>
<evidence type="ECO:0000256" key="1">
    <source>
        <dbReference type="SAM" id="Phobius"/>
    </source>
</evidence>
<feature type="transmembrane region" description="Helical" evidence="1">
    <location>
        <begin position="467"/>
        <end position="485"/>
    </location>
</feature>
<dbReference type="AlphaFoldDB" id="A0A9D2S3J3"/>
<dbReference type="Proteomes" id="UP000886803">
    <property type="component" value="Unassembled WGS sequence"/>
</dbReference>
<feature type="transmembrane region" description="Helical" evidence="1">
    <location>
        <begin position="374"/>
        <end position="391"/>
    </location>
</feature>